<dbReference type="EMBL" id="CAMAPF010000076">
    <property type="protein sequence ID" value="CAH9093454.1"/>
    <property type="molecule type" value="Genomic_DNA"/>
</dbReference>
<organism evidence="2 3">
    <name type="scientific">Cuscuta epithymum</name>
    <dbReference type="NCBI Taxonomy" id="186058"/>
    <lineage>
        <taxon>Eukaryota</taxon>
        <taxon>Viridiplantae</taxon>
        <taxon>Streptophyta</taxon>
        <taxon>Embryophyta</taxon>
        <taxon>Tracheophyta</taxon>
        <taxon>Spermatophyta</taxon>
        <taxon>Magnoliopsida</taxon>
        <taxon>eudicotyledons</taxon>
        <taxon>Gunneridae</taxon>
        <taxon>Pentapetalae</taxon>
        <taxon>asterids</taxon>
        <taxon>lamiids</taxon>
        <taxon>Solanales</taxon>
        <taxon>Convolvulaceae</taxon>
        <taxon>Cuscuteae</taxon>
        <taxon>Cuscuta</taxon>
        <taxon>Cuscuta subgen. Cuscuta</taxon>
    </lineage>
</organism>
<reference evidence="2" key="1">
    <citation type="submission" date="2022-07" db="EMBL/GenBank/DDBJ databases">
        <authorList>
            <person name="Macas J."/>
            <person name="Novak P."/>
            <person name="Neumann P."/>
        </authorList>
    </citation>
    <scope>NUCLEOTIDE SEQUENCE</scope>
</reference>
<proteinExistence type="predicted"/>
<feature type="region of interest" description="Disordered" evidence="1">
    <location>
        <begin position="88"/>
        <end position="110"/>
    </location>
</feature>
<comment type="caution">
    <text evidence="2">The sequence shown here is derived from an EMBL/GenBank/DDBJ whole genome shotgun (WGS) entry which is preliminary data.</text>
</comment>
<accession>A0AAV0D9U5</accession>
<protein>
    <submittedName>
        <fullName evidence="2">Uncharacterized protein</fullName>
    </submittedName>
</protein>
<name>A0AAV0D9U5_9ASTE</name>
<dbReference type="AlphaFoldDB" id="A0AAV0D9U5"/>
<sequence length="110" mass="12221">MHTISDETTKDPGEKETYVVLARTTQTTVTRSSERPIVHNVTAYLVASLVAVCLVRPEFQGRNKLSTLMKISFFHYVHFIHPGIPSLTPSQEDGGDHHGSMFLGTKSHIS</sequence>
<evidence type="ECO:0000256" key="1">
    <source>
        <dbReference type="SAM" id="MobiDB-lite"/>
    </source>
</evidence>
<evidence type="ECO:0000313" key="3">
    <source>
        <dbReference type="Proteomes" id="UP001152523"/>
    </source>
</evidence>
<gene>
    <name evidence="2" type="ORF">CEPIT_LOCUS12480</name>
</gene>
<keyword evidence="3" id="KW-1185">Reference proteome</keyword>
<dbReference type="Proteomes" id="UP001152523">
    <property type="component" value="Unassembled WGS sequence"/>
</dbReference>
<evidence type="ECO:0000313" key="2">
    <source>
        <dbReference type="EMBL" id="CAH9093454.1"/>
    </source>
</evidence>